<name>A0A381Z9L1_9ZZZZ</name>
<dbReference type="EMBL" id="UINC01020435">
    <property type="protein sequence ID" value="SVA85824.1"/>
    <property type="molecule type" value="Genomic_DNA"/>
</dbReference>
<protein>
    <submittedName>
        <fullName evidence="1">Uncharacterized protein</fullName>
    </submittedName>
</protein>
<reference evidence="1" key="1">
    <citation type="submission" date="2018-05" db="EMBL/GenBank/DDBJ databases">
        <authorList>
            <person name="Lanie J.A."/>
            <person name="Ng W.-L."/>
            <person name="Kazmierczak K.M."/>
            <person name="Andrzejewski T.M."/>
            <person name="Davidsen T.M."/>
            <person name="Wayne K.J."/>
            <person name="Tettelin H."/>
            <person name="Glass J.I."/>
            <person name="Rusch D."/>
            <person name="Podicherti R."/>
            <person name="Tsui H.-C.T."/>
            <person name="Winkler M.E."/>
        </authorList>
    </citation>
    <scope>NUCLEOTIDE SEQUENCE</scope>
</reference>
<accession>A0A381Z9L1</accession>
<dbReference type="AlphaFoldDB" id="A0A381Z9L1"/>
<proteinExistence type="predicted"/>
<evidence type="ECO:0000313" key="1">
    <source>
        <dbReference type="EMBL" id="SVA85824.1"/>
    </source>
</evidence>
<gene>
    <name evidence="1" type="ORF">METZ01_LOCUS138678</name>
</gene>
<organism evidence="1">
    <name type="scientific">marine metagenome</name>
    <dbReference type="NCBI Taxonomy" id="408172"/>
    <lineage>
        <taxon>unclassified sequences</taxon>
        <taxon>metagenomes</taxon>
        <taxon>ecological metagenomes</taxon>
    </lineage>
</organism>
<sequence length="71" mass="8335">MNTLSIKEIVFGSKDYKEALLIREEVLWEPRKLSFSQEYMIPFFANLSYTVKGVSFESVTLPYFCMQKQLA</sequence>